<dbReference type="Pfam" id="PF01035">
    <property type="entry name" value="DNA_binding_1"/>
    <property type="match status" value="1"/>
</dbReference>
<keyword evidence="3" id="KW-0489">Methyltransferase</keyword>
<keyword evidence="1" id="KW-0227">DNA damage</keyword>
<dbReference type="PANTHER" id="PTHR10815">
    <property type="entry name" value="METHYLATED-DNA--PROTEIN-CYSTEINE METHYLTRANSFERASE"/>
    <property type="match status" value="1"/>
</dbReference>
<reference evidence="3 4" key="1">
    <citation type="submission" date="2019-01" db="EMBL/GenBank/DDBJ databases">
        <title>Leuconostoc litchii sp. nov., a novel lactic acid bacterium isolated from lychee.</title>
        <authorList>
            <person name="Wang L.-T."/>
        </authorList>
    </citation>
    <scope>NUCLEOTIDE SEQUENCE [LARGE SCALE GENOMIC DNA]</scope>
    <source>
        <strain evidence="3 4">MB7</strain>
    </source>
</reference>
<sequence length="158" mass="17632">MIKYETIPFLNGKLTLFKQEDTIVCLSLAVNGIAEFEEDFPGYMLQQENLPEIALFKQYATGVKIDFTVLKIGYLKSTPFQEAVWQALNCCRGLLTYEQLAQKINRPTAIRAVATAVGKNPIPIINACHHIVPKSGGVGKFRYGTALKQQLLTLENLI</sequence>
<comment type="caution">
    <text evidence="3">The sequence shown here is derived from an EMBL/GenBank/DDBJ whole genome shotgun (WGS) entry which is preliminary data.</text>
</comment>
<dbReference type="NCBIfam" id="TIGR00589">
    <property type="entry name" value="ogt"/>
    <property type="match status" value="1"/>
</dbReference>
<dbReference type="SUPFAM" id="SSF46767">
    <property type="entry name" value="Methylated DNA-protein cysteine methyltransferase, C-terminal domain"/>
    <property type="match status" value="1"/>
</dbReference>
<proteinExistence type="predicted"/>
<dbReference type="Gene3D" id="1.10.10.10">
    <property type="entry name" value="Winged helix-like DNA-binding domain superfamily/Winged helix DNA-binding domain"/>
    <property type="match status" value="1"/>
</dbReference>
<protein>
    <submittedName>
        <fullName evidence="3">Methylated-DNA--[protein]-cysteine S-methyltransferase</fullName>
        <ecNumber evidence="3">2.1.1.63</ecNumber>
    </submittedName>
</protein>
<keyword evidence="4" id="KW-1185">Reference proteome</keyword>
<accession>A0A6P2CQR1</accession>
<dbReference type="GO" id="GO:0032259">
    <property type="term" value="P:methylation"/>
    <property type="evidence" value="ECO:0007669"/>
    <property type="project" value="UniProtKB-KW"/>
</dbReference>
<evidence type="ECO:0000313" key="4">
    <source>
        <dbReference type="Proteomes" id="UP000442244"/>
    </source>
</evidence>
<organism evidence="3 4">
    <name type="scientific">Leuconostoc litchii</name>
    <dbReference type="NCBI Taxonomy" id="1981069"/>
    <lineage>
        <taxon>Bacteria</taxon>
        <taxon>Bacillati</taxon>
        <taxon>Bacillota</taxon>
        <taxon>Bacilli</taxon>
        <taxon>Lactobacillales</taxon>
        <taxon>Lactobacillaceae</taxon>
        <taxon>Leuconostoc</taxon>
    </lineage>
</organism>
<dbReference type="GO" id="GO:0003908">
    <property type="term" value="F:methylated-DNA-[protein]-cysteine S-methyltransferase activity"/>
    <property type="evidence" value="ECO:0007669"/>
    <property type="project" value="UniProtKB-EC"/>
</dbReference>
<dbReference type="EMBL" id="SDGY01000001">
    <property type="protein sequence ID" value="TYC46609.1"/>
    <property type="molecule type" value="Genomic_DNA"/>
</dbReference>
<dbReference type="GO" id="GO:0006281">
    <property type="term" value="P:DNA repair"/>
    <property type="evidence" value="ECO:0007669"/>
    <property type="project" value="InterPro"/>
</dbReference>
<gene>
    <name evidence="3" type="ORF">ESZ47_00285</name>
</gene>
<dbReference type="InterPro" id="IPR036388">
    <property type="entry name" value="WH-like_DNA-bd_sf"/>
</dbReference>
<keyword evidence="3" id="KW-0808">Transferase</keyword>
<evidence type="ECO:0000313" key="3">
    <source>
        <dbReference type="EMBL" id="TYC46609.1"/>
    </source>
</evidence>
<evidence type="ECO:0000259" key="2">
    <source>
        <dbReference type="Pfam" id="PF01035"/>
    </source>
</evidence>
<dbReference type="PANTHER" id="PTHR10815:SF13">
    <property type="entry name" value="METHYLATED-DNA--PROTEIN-CYSTEINE METHYLTRANSFERASE"/>
    <property type="match status" value="1"/>
</dbReference>
<dbReference type="InterPro" id="IPR036217">
    <property type="entry name" value="MethylDNA_cys_MeTrfase_DNAb"/>
</dbReference>
<dbReference type="Proteomes" id="UP000442244">
    <property type="component" value="Unassembled WGS sequence"/>
</dbReference>
<dbReference type="OrthoDB" id="9802228at2"/>
<evidence type="ECO:0000256" key="1">
    <source>
        <dbReference type="ARBA" id="ARBA00022763"/>
    </source>
</evidence>
<dbReference type="AlphaFoldDB" id="A0A6P2CQR1"/>
<name>A0A6P2CQR1_9LACO</name>
<dbReference type="EC" id="2.1.1.63" evidence="3"/>
<dbReference type="RefSeq" id="WP_148603706.1">
    <property type="nucleotide sequence ID" value="NZ_BSUV01000001.1"/>
</dbReference>
<dbReference type="CDD" id="cd06445">
    <property type="entry name" value="ATase"/>
    <property type="match status" value="1"/>
</dbReference>
<feature type="domain" description="Methylated-DNA-[protein]-cysteine S-methyltransferase DNA binding" evidence="2">
    <location>
        <begin position="79"/>
        <end position="156"/>
    </location>
</feature>
<dbReference type="InterPro" id="IPR014048">
    <property type="entry name" value="MethylDNA_cys_MeTrfase_DNA-bd"/>
</dbReference>